<dbReference type="AlphaFoldDB" id="A0A5C6P376"/>
<evidence type="ECO:0000313" key="1">
    <source>
        <dbReference type="EMBL" id="TWW74254.1"/>
    </source>
</evidence>
<proteinExistence type="predicted"/>
<comment type="caution">
    <text evidence="1">The sequence shown here is derived from an EMBL/GenBank/DDBJ whole genome shotgun (WGS) entry which is preliminary data.</text>
</comment>
<gene>
    <name evidence="1" type="ORF">D4764_14G0002550</name>
</gene>
<dbReference type="Proteomes" id="UP000324091">
    <property type="component" value="Chromosome 14"/>
</dbReference>
<reference evidence="1 2" key="1">
    <citation type="submission" date="2019-04" db="EMBL/GenBank/DDBJ databases">
        <title>Chromosome genome assembly for Takifugu flavidus.</title>
        <authorList>
            <person name="Xiao S."/>
        </authorList>
    </citation>
    <scope>NUCLEOTIDE SEQUENCE [LARGE SCALE GENOMIC DNA]</scope>
    <source>
        <strain evidence="1">HTHZ2018</strain>
        <tissue evidence="1">Muscle</tissue>
    </source>
</reference>
<dbReference type="EMBL" id="RHFK02000006">
    <property type="protein sequence ID" value="TWW74254.1"/>
    <property type="molecule type" value="Genomic_DNA"/>
</dbReference>
<sequence length="51" mass="5497">MFNSGRSTGGSSISVEHQSPSSLLTFSMGLHVRGVTHVHSLLNHITVRSLH</sequence>
<name>A0A5C6P376_9TELE</name>
<protein>
    <submittedName>
        <fullName evidence="1">Uncharacterized protein</fullName>
    </submittedName>
</protein>
<keyword evidence="2" id="KW-1185">Reference proteome</keyword>
<organism evidence="1 2">
    <name type="scientific">Takifugu flavidus</name>
    <name type="common">sansaifugu</name>
    <dbReference type="NCBI Taxonomy" id="433684"/>
    <lineage>
        <taxon>Eukaryota</taxon>
        <taxon>Metazoa</taxon>
        <taxon>Chordata</taxon>
        <taxon>Craniata</taxon>
        <taxon>Vertebrata</taxon>
        <taxon>Euteleostomi</taxon>
        <taxon>Actinopterygii</taxon>
        <taxon>Neopterygii</taxon>
        <taxon>Teleostei</taxon>
        <taxon>Neoteleostei</taxon>
        <taxon>Acanthomorphata</taxon>
        <taxon>Eupercaria</taxon>
        <taxon>Tetraodontiformes</taxon>
        <taxon>Tetradontoidea</taxon>
        <taxon>Tetraodontidae</taxon>
        <taxon>Takifugu</taxon>
    </lineage>
</organism>
<evidence type="ECO:0000313" key="2">
    <source>
        <dbReference type="Proteomes" id="UP000324091"/>
    </source>
</evidence>
<accession>A0A5C6P376</accession>